<evidence type="ECO:0000259" key="5">
    <source>
        <dbReference type="Pfam" id="PF04829"/>
    </source>
</evidence>
<dbReference type="RefSeq" id="WP_232244274.1">
    <property type="nucleotide sequence ID" value="NZ_CP065725.1"/>
</dbReference>
<evidence type="ECO:0000313" key="7">
    <source>
        <dbReference type="Proteomes" id="UP000254603"/>
    </source>
</evidence>
<proteinExistence type="predicted"/>
<evidence type="ECO:0000256" key="4">
    <source>
        <dbReference type="ARBA" id="ARBA00023026"/>
    </source>
</evidence>
<keyword evidence="2" id="KW-0800">Toxin</keyword>
<comment type="subcellular location">
    <subcellularLocation>
        <location evidence="1">Target cell</location>
        <location evidence="1">Target cell cytoplasm</location>
    </subcellularLocation>
</comment>
<keyword evidence="4" id="KW-0843">Virulence</keyword>
<name>A0A378XDK7_9BURK</name>
<reference evidence="6 7" key="1">
    <citation type="submission" date="2018-06" db="EMBL/GenBank/DDBJ databases">
        <authorList>
            <consortium name="Pathogen Informatics"/>
            <person name="Doyle S."/>
        </authorList>
    </citation>
    <scope>NUCLEOTIDE SEQUENCE [LARGE SCALE GENOMIC DNA]</scope>
    <source>
        <strain evidence="6 7">NCTC11997</strain>
    </source>
</reference>
<keyword evidence="3" id="KW-1266">Target cell cytoplasm</keyword>
<dbReference type="STRING" id="1122619.GCA_000373745_02236"/>
<sequence>MLAHYLYGKAAADLNADEKATISSITSLVGAGVGATTGADANLAQGAQSAGTAVDNNFLTAIKQYPEFGQEMEAACAMSAEACQETRQKWYDLSVKQSGLTEEGVVAWHEKLDATFKNLYAQCQGDTSCVAYLDLQKESASITHLGLHEELGVLGINLKHTLDIQQGNWGTLALDALADFGDFIPAVATKPISQGVDKLVELGGEVFVLSKGVWSKATGSVADSAKSVLQTQQRRHELFDNFTGTREKVKQAEITINGHLIKANPQISQNAAIFDGVSEQDVMSYFKQLTGVDKLPQSNPLPGLKDLDGNQAIRYTVKDGDLTYNLRNGSRSSDETKARWTIDVVGTRGHQLGERVLKQNKVEVKFR</sequence>
<feature type="domain" description="VENN motif-containing" evidence="5">
    <location>
        <begin position="12"/>
        <end position="60"/>
    </location>
</feature>
<organism evidence="6 7">
    <name type="scientific">Oligella ureolytica</name>
    <dbReference type="NCBI Taxonomy" id="90244"/>
    <lineage>
        <taxon>Bacteria</taxon>
        <taxon>Pseudomonadati</taxon>
        <taxon>Pseudomonadota</taxon>
        <taxon>Betaproteobacteria</taxon>
        <taxon>Burkholderiales</taxon>
        <taxon>Alcaligenaceae</taxon>
        <taxon>Oligella</taxon>
    </lineage>
</organism>
<dbReference type="EMBL" id="UGSB01000001">
    <property type="protein sequence ID" value="SUA53372.1"/>
    <property type="molecule type" value="Genomic_DNA"/>
</dbReference>
<dbReference type="AlphaFoldDB" id="A0A378XDK7"/>
<protein>
    <submittedName>
        <fullName evidence="6">Possible hemagglutinin (DUF638)</fullName>
    </submittedName>
</protein>
<evidence type="ECO:0000256" key="2">
    <source>
        <dbReference type="ARBA" id="ARBA00022656"/>
    </source>
</evidence>
<dbReference type="GO" id="GO:0090729">
    <property type="term" value="F:toxin activity"/>
    <property type="evidence" value="ECO:0007669"/>
    <property type="project" value="UniProtKB-KW"/>
</dbReference>
<dbReference type="Proteomes" id="UP000254603">
    <property type="component" value="Unassembled WGS sequence"/>
</dbReference>
<evidence type="ECO:0000256" key="1">
    <source>
        <dbReference type="ARBA" id="ARBA00004219"/>
    </source>
</evidence>
<accession>A0A378XDK7</accession>
<evidence type="ECO:0000313" key="6">
    <source>
        <dbReference type="EMBL" id="SUA53372.1"/>
    </source>
</evidence>
<dbReference type="Pfam" id="PF04829">
    <property type="entry name" value="PT-VENN"/>
    <property type="match status" value="1"/>
</dbReference>
<evidence type="ECO:0000256" key="3">
    <source>
        <dbReference type="ARBA" id="ARBA00022913"/>
    </source>
</evidence>
<gene>
    <name evidence="6" type="ORF">NCTC11997_01130</name>
</gene>
<dbReference type="InterPro" id="IPR006914">
    <property type="entry name" value="VENN_dom"/>
</dbReference>